<name>A0AAV1B9E9_VICFA</name>
<feature type="region of interest" description="Disordered" evidence="2">
    <location>
        <begin position="1"/>
        <end position="23"/>
    </location>
</feature>
<feature type="coiled-coil region" evidence="1">
    <location>
        <begin position="90"/>
        <end position="117"/>
    </location>
</feature>
<accession>A0AAV1B9E9</accession>
<dbReference type="Proteomes" id="UP001157006">
    <property type="component" value="Chromosome 6"/>
</dbReference>
<keyword evidence="4" id="KW-1185">Reference proteome</keyword>
<sequence length="119" mass="13500">MLVPSDPESANSSPNIGVPKETLSDNAAPRIKYTIPDISRKTDTLVKLQPKQDARPKELELANKSKSLVEDIEIFFQKEDDEIKACATNILRWKQKIAELQSKVKKAEDKHFELQRING</sequence>
<evidence type="ECO:0000313" key="3">
    <source>
        <dbReference type="EMBL" id="CAI8618133.1"/>
    </source>
</evidence>
<proteinExistence type="predicted"/>
<reference evidence="3 4" key="1">
    <citation type="submission" date="2023-01" db="EMBL/GenBank/DDBJ databases">
        <authorList>
            <person name="Kreplak J."/>
        </authorList>
    </citation>
    <scope>NUCLEOTIDE SEQUENCE [LARGE SCALE GENOMIC DNA]</scope>
</reference>
<evidence type="ECO:0000313" key="4">
    <source>
        <dbReference type="Proteomes" id="UP001157006"/>
    </source>
</evidence>
<evidence type="ECO:0000256" key="1">
    <source>
        <dbReference type="SAM" id="Coils"/>
    </source>
</evidence>
<organism evidence="3 4">
    <name type="scientific">Vicia faba</name>
    <name type="common">Broad bean</name>
    <name type="synonym">Faba vulgaris</name>
    <dbReference type="NCBI Taxonomy" id="3906"/>
    <lineage>
        <taxon>Eukaryota</taxon>
        <taxon>Viridiplantae</taxon>
        <taxon>Streptophyta</taxon>
        <taxon>Embryophyta</taxon>
        <taxon>Tracheophyta</taxon>
        <taxon>Spermatophyta</taxon>
        <taxon>Magnoliopsida</taxon>
        <taxon>eudicotyledons</taxon>
        <taxon>Gunneridae</taxon>
        <taxon>Pentapetalae</taxon>
        <taxon>rosids</taxon>
        <taxon>fabids</taxon>
        <taxon>Fabales</taxon>
        <taxon>Fabaceae</taxon>
        <taxon>Papilionoideae</taxon>
        <taxon>50 kb inversion clade</taxon>
        <taxon>NPAAA clade</taxon>
        <taxon>Hologalegina</taxon>
        <taxon>IRL clade</taxon>
        <taxon>Fabeae</taxon>
        <taxon>Vicia</taxon>
    </lineage>
</organism>
<keyword evidence="1" id="KW-0175">Coiled coil</keyword>
<protein>
    <submittedName>
        <fullName evidence="3">Uncharacterized protein</fullName>
    </submittedName>
</protein>
<gene>
    <name evidence="3" type="ORF">VFH_VI108760</name>
</gene>
<dbReference type="EMBL" id="OX451741">
    <property type="protein sequence ID" value="CAI8618133.1"/>
    <property type="molecule type" value="Genomic_DNA"/>
</dbReference>
<evidence type="ECO:0000256" key="2">
    <source>
        <dbReference type="SAM" id="MobiDB-lite"/>
    </source>
</evidence>
<dbReference type="AlphaFoldDB" id="A0AAV1B9E9"/>